<keyword evidence="8" id="KW-1185">Reference proteome</keyword>
<evidence type="ECO:0000256" key="1">
    <source>
        <dbReference type="ARBA" id="ARBA00004123"/>
    </source>
</evidence>
<organism evidence="8 9">
    <name type="scientific">Camelina sativa</name>
    <name type="common">False flax</name>
    <name type="synonym">Myagrum sativum</name>
    <dbReference type="NCBI Taxonomy" id="90675"/>
    <lineage>
        <taxon>Eukaryota</taxon>
        <taxon>Viridiplantae</taxon>
        <taxon>Streptophyta</taxon>
        <taxon>Embryophyta</taxon>
        <taxon>Tracheophyta</taxon>
        <taxon>Spermatophyta</taxon>
        <taxon>Magnoliopsida</taxon>
        <taxon>eudicotyledons</taxon>
        <taxon>Gunneridae</taxon>
        <taxon>Pentapetalae</taxon>
        <taxon>rosids</taxon>
        <taxon>malvids</taxon>
        <taxon>Brassicales</taxon>
        <taxon>Brassicaceae</taxon>
        <taxon>Camelineae</taxon>
        <taxon>Camelina</taxon>
    </lineage>
</organism>
<comment type="subcellular location">
    <subcellularLocation>
        <location evidence="1">Nucleus</location>
    </subcellularLocation>
</comment>
<reference evidence="9" key="2">
    <citation type="submission" date="2025-08" db="UniProtKB">
        <authorList>
            <consortium name="RefSeq"/>
        </authorList>
    </citation>
    <scope>IDENTIFICATION</scope>
    <source>
        <tissue evidence="9">Leaf</tissue>
    </source>
</reference>
<dbReference type="RefSeq" id="XP_019093632.1">
    <property type="nucleotide sequence ID" value="XM_019238087.1"/>
</dbReference>
<dbReference type="SUPFAM" id="SSF47459">
    <property type="entry name" value="HLH, helix-loop-helix DNA-binding domain"/>
    <property type="match status" value="1"/>
</dbReference>
<keyword evidence="5" id="KW-0539">Nucleus</keyword>
<feature type="domain" description="BHLH" evidence="7">
    <location>
        <begin position="9"/>
        <end position="58"/>
    </location>
</feature>
<evidence type="ECO:0000256" key="6">
    <source>
        <dbReference type="SAM" id="MobiDB-lite"/>
    </source>
</evidence>
<dbReference type="InterPro" id="IPR011598">
    <property type="entry name" value="bHLH_dom"/>
</dbReference>
<keyword evidence="3" id="KW-0238">DNA-binding</keyword>
<dbReference type="PANTHER" id="PTHR45855">
    <property type="entry name" value="TRANSCRIPTION FACTOR PIF1-RELATED"/>
    <property type="match status" value="1"/>
</dbReference>
<evidence type="ECO:0000256" key="4">
    <source>
        <dbReference type="ARBA" id="ARBA00023163"/>
    </source>
</evidence>
<dbReference type="InterPro" id="IPR031066">
    <property type="entry name" value="bHLH_ALC-like_plant"/>
</dbReference>
<name>A0ABM1R3P4_CAMSA</name>
<evidence type="ECO:0000256" key="3">
    <source>
        <dbReference type="ARBA" id="ARBA00023125"/>
    </source>
</evidence>
<dbReference type="PANTHER" id="PTHR45855:SF55">
    <property type="entry name" value="(RAPE) HYPOTHETICAL PROTEIN"/>
    <property type="match status" value="1"/>
</dbReference>
<evidence type="ECO:0000256" key="2">
    <source>
        <dbReference type="ARBA" id="ARBA00023015"/>
    </source>
</evidence>
<dbReference type="PROSITE" id="PS50888">
    <property type="entry name" value="BHLH"/>
    <property type="match status" value="1"/>
</dbReference>
<sequence length="140" mass="16165">MTLSKRRRGNTEGRNLTEKRRRTDINAKIKTLKELTRCTEKKDLVSSLDCIISNITEMKQYVEGFYYPPPMVPPTGMGMDYRPGPWMYPYNYVHPQYMMPYNYNPYVYGQATGYGNEMVPAAAVPTNQGVNYEPETANPM</sequence>
<feature type="compositionally biased region" description="Basic and acidic residues" evidence="6">
    <location>
        <begin position="9"/>
        <end position="21"/>
    </location>
</feature>
<proteinExistence type="predicted"/>
<dbReference type="Gene3D" id="4.10.280.10">
    <property type="entry name" value="Helix-loop-helix DNA-binding domain"/>
    <property type="match status" value="1"/>
</dbReference>
<gene>
    <name evidence="9" type="primary">LOC109129618</name>
</gene>
<keyword evidence="4" id="KW-0804">Transcription</keyword>
<dbReference type="InterPro" id="IPR036638">
    <property type="entry name" value="HLH_DNA-bd_sf"/>
</dbReference>
<protein>
    <submittedName>
        <fullName evidence="9">Uncharacterized protein LOC109129618</fullName>
    </submittedName>
</protein>
<reference evidence="8" key="1">
    <citation type="journal article" date="2014" name="Nat. Commun.">
        <title>The emerging biofuel crop Camelina sativa retains a highly undifferentiated hexaploid genome structure.</title>
        <authorList>
            <person name="Kagale S."/>
            <person name="Koh C."/>
            <person name="Nixon J."/>
            <person name="Bollina V."/>
            <person name="Clarke W.E."/>
            <person name="Tuteja R."/>
            <person name="Spillane C."/>
            <person name="Robinson S.J."/>
            <person name="Links M.G."/>
            <person name="Clarke C."/>
            <person name="Higgins E.E."/>
            <person name="Huebert T."/>
            <person name="Sharpe A.G."/>
            <person name="Parkin I.A."/>
        </authorList>
    </citation>
    <scope>NUCLEOTIDE SEQUENCE [LARGE SCALE GENOMIC DNA]</scope>
    <source>
        <strain evidence="8">cv. DH55</strain>
    </source>
</reference>
<evidence type="ECO:0000313" key="8">
    <source>
        <dbReference type="Proteomes" id="UP000694864"/>
    </source>
</evidence>
<evidence type="ECO:0000313" key="9">
    <source>
        <dbReference type="RefSeq" id="XP_019093632.1"/>
    </source>
</evidence>
<accession>A0ABM1R3P4</accession>
<feature type="region of interest" description="Disordered" evidence="6">
    <location>
        <begin position="1"/>
        <end position="21"/>
    </location>
</feature>
<keyword evidence="2" id="KW-0805">Transcription regulation</keyword>
<dbReference type="GeneID" id="109129618"/>
<evidence type="ECO:0000256" key="5">
    <source>
        <dbReference type="ARBA" id="ARBA00023242"/>
    </source>
</evidence>
<evidence type="ECO:0000259" key="7">
    <source>
        <dbReference type="PROSITE" id="PS50888"/>
    </source>
</evidence>
<dbReference type="Proteomes" id="UP000694864">
    <property type="component" value="Chromosome 16"/>
</dbReference>